<dbReference type="GeneID" id="34794128"/>
<comment type="caution">
    <text evidence="1">The sequence shown here is derived from an EMBL/GenBank/DDBJ whole genome shotgun (WGS) entry which is preliminary data.</text>
</comment>
<protein>
    <recommendedName>
        <fullName evidence="3">DUF4338 domain-containing protein</fullName>
    </recommendedName>
</protein>
<name>A0AAD2AKD7_9RALS</name>
<reference evidence="1" key="1">
    <citation type="submission" date="2023-07" db="EMBL/GenBank/DDBJ databases">
        <authorList>
            <person name="Peeters C."/>
        </authorList>
    </citation>
    <scope>NUCLEOTIDE SEQUENCE</scope>
    <source>
        <strain evidence="1">R-77591</strain>
    </source>
</reference>
<evidence type="ECO:0008006" key="3">
    <source>
        <dbReference type="Google" id="ProtNLM"/>
    </source>
</evidence>
<dbReference type="InterPro" id="IPR025639">
    <property type="entry name" value="DruA"/>
</dbReference>
<accession>A0AAD2AKD7</accession>
<dbReference type="RefSeq" id="WP_012435748.1">
    <property type="nucleotide sequence ID" value="NZ_CATVXE010000004.1"/>
</dbReference>
<sequence>MTSNVRRTPSNLIEGAFHAPSGAVIWLESRKQQLAADIVSAHAACTNALTFGNKDFVRGLHVAARGLGERIGYSGKLAALFERHRHWFKNGQNIDVHAIKPALRLVQTTEEEQLWTLARACWSMPYSKGYGRRLRFLVVDETHGGLIGILGLQSPPADLACRDTLFEFPAGRKLELVNQTMDAYTIGAIPPYSFLLGGKLCAGLLAADAIREAYWLRYAAKRTTMQRQQIQQPLVAITTTSAFGKSAQYNRLRYDSRLLAEPIGYTKGFGMLHLEHLYDRMCDLLVAHGQLTPNGYGNGPKVRWQNVTKALMLLGLPLDLLAHGVQREVYLFNLVSDLHSGMAGGSFGAPQRLSVDEYSDYWKQRWAVPRSHRYPDWREVDAQNLVREKVQEWDLLTAQKKQR</sequence>
<dbReference type="Proteomes" id="UP001190002">
    <property type="component" value="Unassembled WGS sequence"/>
</dbReference>
<dbReference type="AlphaFoldDB" id="A0AAD2AKD7"/>
<organism evidence="1 2">
    <name type="scientific">Ralstonia mannitolilytica</name>
    <dbReference type="NCBI Taxonomy" id="105219"/>
    <lineage>
        <taxon>Bacteria</taxon>
        <taxon>Pseudomonadati</taxon>
        <taxon>Pseudomonadota</taxon>
        <taxon>Betaproteobacteria</taxon>
        <taxon>Burkholderiales</taxon>
        <taxon>Burkholderiaceae</taxon>
        <taxon>Ralstonia</taxon>
    </lineage>
</organism>
<dbReference type="Pfam" id="PF14236">
    <property type="entry name" value="DruA"/>
    <property type="match status" value="1"/>
</dbReference>
<gene>
    <name evidence="1" type="ORF">R77591_01392</name>
</gene>
<dbReference type="EMBL" id="CATVXE010000004">
    <property type="protein sequence ID" value="CAJ0681540.1"/>
    <property type="molecule type" value="Genomic_DNA"/>
</dbReference>
<evidence type="ECO:0000313" key="1">
    <source>
        <dbReference type="EMBL" id="CAJ0681540.1"/>
    </source>
</evidence>
<proteinExistence type="predicted"/>
<evidence type="ECO:0000313" key="2">
    <source>
        <dbReference type="Proteomes" id="UP001190002"/>
    </source>
</evidence>